<dbReference type="InterPro" id="IPR009057">
    <property type="entry name" value="Homeodomain-like_sf"/>
</dbReference>
<proteinExistence type="predicted"/>
<dbReference type="GO" id="GO:0043565">
    <property type="term" value="F:sequence-specific DNA binding"/>
    <property type="evidence" value="ECO:0007669"/>
    <property type="project" value="InterPro"/>
</dbReference>
<feature type="domain" description="HTH araC/xylS-type" evidence="6">
    <location>
        <begin position="185"/>
        <end position="283"/>
    </location>
</feature>
<evidence type="ECO:0000313" key="9">
    <source>
        <dbReference type="Proteomes" id="UP000476064"/>
    </source>
</evidence>
<dbReference type="PANTHER" id="PTHR46796">
    <property type="entry name" value="HTH-TYPE TRANSCRIPTIONAL ACTIVATOR RHAS-RELATED"/>
    <property type="match status" value="1"/>
</dbReference>
<dbReference type="PROSITE" id="PS01124">
    <property type="entry name" value="HTH_ARAC_FAMILY_2"/>
    <property type="match status" value="1"/>
</dbReference>
<gene>
    <name evidence="8" type="ORF">GXP70_14415</name>
</gene>
<keyword evidence="2" id="KW-0805">Transcription regulation</keyword>
<reference evidence="8 9" key="1">
    <citation type="submission" date="2020-01" db="EMBL/GenBank/DDBJ databases">
        <title>Paenibacillus sp. nov., isolated from tomato rhizosphere.</title>
        <authorList>
            <person name="Weon H.-Y."/>
            <person name="Lee S.A."/>
        </authorList>
    </citation>
    <scope>NUCLEOTIDE SEQUENCE [LARGE SCALE GENOMIC DNA]</scope>
    <source>
        <strain evidence="8 9">12200R-189</strain>
    </source>
</reference>
<evidence type="ECO:0000259" key="7">
    <source>
        <dbReference type="PROSITE" id="PS50983"/>
    </source>
</evidence>
<dbReference type="GO" id="GO:0003700">
    <property type="term" value="F:DNA-binding transcription factor activity"/>
    <property type="evidence" value="ECO:0007669"/>
    <property type="project" value="InterPro"/>
</dbReference>
<sequence length="542" mass="60883">MIDRQPSAEAPGLSGLLFMQTGLALHARSSGWTEAASIGANAYRLFAVTEGAGRFRSGASDFTARQGDCVLLGADEWHIGAGGDSGFRYYELAFVRLMPAWPGAGCGATDTGLAELPWRGRITALSEAFARLTGQLEALSADQAAPDDALSRMRAHIRFQELLLFAFEQFRAELGARVDSRSAVERIVERLSRDFREEWSIERMASDANLGVWQFRRLFRELTGRNPNEYIAELRIERAKELLFASDEPLAAVARKVGFHDEYYFSRRFRQLTGHTPRTYARSQPRVVAFTHYGDMLSLGSKPLAAEHSLLDWLRGSHTVGVQPIDMNANGLEQVQALRPDLILVNAYTSPAFADELKRIAPTETLLTGRCMFRQLADAAEIVGKRAEAREWLARYRVKAARLKAALRKEIGRRETAVFFHVVDRALYLYRPEEAPVLYDVLGFEPPDSLRRLIAERGDTRLFVPADAFAAYEADRVFVVSGRHAVARETLSELLRNPAWAAMEAAKRGRVYFMDESWSLDGSIALEWQLDGMTELLRTERR</sequence>
<evidence type="ECO:0000256" key="4">
    <source>
        <dbReference type="ARBA" id="ARBA00023159"/>
    </source>
</evidence>
<protein>
    <submittedName>
        <fullName evidence="8">AraC family transcriptional regulator</fullName>
    </submittedName>
</protein>
<dbReference type="SMART" id="SM00342">
    <property type="entry name" value="HTH_ARAC"/>
    <property type="match status" value="1"/>
</dbReference>
<keyword evidence="5" id="KW-0804">Transcription</keyword>
<dbReference type="PROSITE" id="PS50983">
    <property type="entry name" value="FE_B12_PBP"/>
    <property type="match status" value="1"/>
</dbReference>
<name>A0A6C0FWD1_9BACL</name>
<keyword evidence="4" id="KW-0010">Activator</keyword>
<dbReference type="InterPro" id="IPR018062">
    <property type="entry name" value="HTH_AraC-typ_CS"/>
</dbReference>
<dbReference type="EMBL" id="CP048209">
    <property type="protein sequence ID" value="QHT61027.1"/>
    <property type="molecule type" value="Genomic_DNA"/>
</dbReference>
<dbReference type="PANTHER" id="PTHR46796:SF13">
    <property type="entry name" value="HTH-TYPE TRANSCRIPTIONAL ACTIVATOR RHAS"/>
    <property type="match status" value="1"/>
</dbReference>
<dbReference type="PROSITE" id="PS00041">
    <property type="entry name" value="HTH_ARAC_FAMILY_1"/>
    <property type="match status" value="1"/>
</dbReference>
<dbReference type="KEGG" id="plyc:GXP70_14415"/>
<dbReference type="InterPro" id="IPR018060">
    <property type="entry name" value="HTH_AraC"/>
</dbReference>
<dbReference type="Gene3D" id="1.10.10.60">
    <property type="entry name" value="Homeodomain-like"/>
    <property type="match status" value="2"/>
</dbReference>
<evidence type="ECO:0000313" key="8">
    <source>
        <dbReference type="EMBL" id="QHT61027.1"/>
    </source>
</evidence>
<dbReference type="InterPro" id="IPR050204">
    <property type="entry name" value="AraC_XylS_family_regulators"/>
</dbReference>
<dbReference type="Gene3D" id="3.40.50.1980">
    <property type="entry name" value="Nitrogenase molybdenum iron protein domain"/>
    <property type="match status" value="2"/>
</dbReference>
<evidence type="ECO:0000256" key="3">
    <source>
        <dbReference type="ARBA" id="ARBA00023125"/>
    </source>
</evidence>
<keyword evidence="9" id="KW-1185">Reference proteome</keyword>
<dbReference type="Pfam" id="PF12833">
    <property type="entry name" value="HTH_18"/>
    <property type="match status" value="1"/>
</dbReference>
<keyword evidence="3" id="KW-0238">DNA-binding</keyword>
<feature type="domain" description="Fe/B12 periplasmic-binding" evidence="7">
    <location>
        <begin position="278"/>
        <end position="541"/>
    </location>
</feature>
<dbReference type="Pfam" id="PF01497">
    <property type="entry name" value="Peripla_BP_2"/>
    <property type="match status" value="1"/>
</dbReference>
<evidence type="ECO:0000256" key="2">
    <source>
        <dbReference type="ARBA" id="ARBA00023015"/>
    </source>
</evidence>
<accession>A0A6C0FWD1</accession>
<dbReference type="SUPFAM" id="SSF46689">
    <property type="entry name" value="Homeodomain-like"/>
    <property type="match status" value="2"/>
</dbReference>
<evidence type="ECO:0000256" key="5">
    <source>
        <dbReference type="ARBA" id="ARBA00023163"/>
    </source>
</evidence>
<dbReference type="RefSeq" id="WP_162357466.1">
    <property type="nucleotide sequence ID" value="NZ_CP048209.1"/>
</dbReference>
<dbReference type="Proteomes" id="UP000476064">
    <property type="component" value="Chromosome"/>
</dbReference>
<evidence type="ECO:0000256" key="1">
    <source>
        <dbReference type="ARBA" id="ARBA00022490"/>
    </source>
</evidence>
<dbReference type="SUPFAM" id="SSF51215">
    <property type="entry name" value="Regulatory protein AraC"/>
    <property type="match status" value="1"/>
</dbReference>
<organism evidence="8 9">
    <name type="scientific">Paenibacillus lycopersici</name>
    <dbReference type="NCBI Taxonomy" id="2704462"/>
    <lineage>
        <taxon>Bacteria</taxon>
        <taxon>Bacillati</taxon>
        <taxon>Bacillota</taxon>
        <taxon>Bacilli</taxon>
        <taxon>Bacillales</taxon>
        <taxon>Paenibacillaceae</taxon>
        <taxon>Paenibacillus</taxon>
    </lineage>
</organism>
<evidence type="ECO:0000259" key="6">
    <source>
        <dbReference type="PROSITE" id="PS01124"/>
    </source>
</evidence>
<dbReference type="InterPro" id="IPR002491">
    <property type="entry name" value="ABC_transptr_periplasmic_BD"/>
</dbReference>
<dbReference type="InterPro" id="IPR037923">
    <property type="entry name" value="HTH-like"/>
</dbReference>
<keyword evidence="1" id="KW-0963">Cytoplasm</keyword>
<dbReference type="SUPFAM" id="SSF53807">
    <property type="entry name" value="Helical backbone' metal receptor"/>
    <property type="match status" value="1"/>
</dbReference>
<dbReference type="AlphaFoldDB" id="A0A6C0FWD1"/>